<reference evidence="11" key="1">
    <citation type="submission" date="2020-05" db="EMBL/GenBank/DDBJ databases">
        <authorList>
            <person name="Zhu T."/>
            <person name="Keshari N."/>
            <person name="Lu X."/>
        </authorList>
    </citation>
    <scope>NUCLEOTIDE SEQUENCE</scope>
    <source>
        <strain evidence="11">NK1-22</strain>
    </source>
</reference>
<accession>A0AA97BQ06</accession>
<dbReference type="Gene3D" id="3.30.565.10">
    <property type="entry name" value="Histidine kinase-like ATPase, C-terminal domain"/>
    <property type="match status" value="1"/>
</dbReference>
<dbReference type="InterPro" id="IPR036890">
    <property type="entry name" value="HATPase_C_sf"/>
</dbReference>
<keyword evidence="5" id="KW-0418">Kinase</keyword>
<dbReference type="InterPro" id="IPR003661">
    <property type="entry name" value="HisK_dim/P_dom"/>
</dbReference>
<feature type="compositionally biased region" description="Basic and acidic residues" evidence="8">
    <location>
        <begin position="1"/>
        <end position="18"/>
    </location>
</feature>
<dbReference type="InterPro" id="IPR036097">
    <property type="entry name" value="HisK_dim/P_sf"/>
</dbReference>
<feature type="domain" description="Response regulatory" evidence="10">
    <location>
        <begin position="34"/>
        <end position="150"/>
    </location>
</feature>
<evidence type="ECO:0000256" key="3">
    <source>
        <dbReference type="ARBA" id="ARBA00022553"/>
    </source>
</evidence>
<evidence type="ECO:0000256" key="8">
    <source>
        <dbReference type="SAM" id="MobiDB-lite"/>
    </source>
</evidence>
<dbReference type="SUPFAM" id="SSF52172">
    <property type="entry name" value="CheY-like"/>
    <property type="match status" value="1"/>
</dbReference>
<dbReference type="InterPro" id="IPR005467">
    <property type="entry name" value="His_kinase_dom"/>
</dbReference>
<evidence type="ECO:0000256" key="6">
    <source>
        <dbReference type="ARBA" id="ARBA00023012"/>
    </source>
</evidence>
<keyword evidence="4" id="KW-0808">Transferase</keyword>
<comment type="catalytic activity">
    <reaction evidence="1">
        <text>ATP + protein L-histidine = ADP + protein N-phospho-L-histidine.</text>
        <dbReference type="EC" id="2.7.13.3"/>
    </reaction>
</comment>
<dbReference type="EC" id="2.7.13.3" evidence="2"/>
<dbReference type="PROSITE" id="PS50110">
    <property type="entry name" value="RESPONSE_REGULATORY"/>
    <property type="match status" value="1"/>
</dbReference>
<dbReference type="PANTHER" id="PTHR43047:SF72">
    <property type="entry name" value="OSMOSENSING HISTIDINE PROTEIN KINASE SLN1"/>
    <property type="match status" value="1"/>
</dbReference>
<organism evidence="11">
    <name type="scientific">Thermoleptolyngbya oregonensis NK1-22</name>
    <dbReference type="NCBI Taxonomy" id="2547457"/>
    <lineage>
        <taxon>Bacteria</taxon>
        <taxon>Bacillati</taxon>
        <taxon>Cyanobacteriota</taxon>
        <taxon>Cyanophyceae</taxon>
        <taxon>Oculatellales</taxon>
        <taxon>Oculatellaceae</taxon>
        <taxon>Thermoleptolyngbya</taxon>
    </lineage>
</organism>
<dbReference type="Gene3D" id="3.40.50.2300">
    <property type="match status" value="1"/>
</dbReference>
<dbReference type="InterPro" id="IPR003594">
    <property type="entry name" value="HATPase_dom"/>
</dbReference>
<evidence type="ECO:0000256" key="7">
    <source>
        <dbReference type="PROSITE-ProRule" id="PRU00169"/>
    </source>
</evidence>
<name>A0AA97BQ06_9CYAN</name>
<dbReference type="AlphaFoldDB" id="A0AA97BQ06"/>
<dbReference type="FunFam" id="3.30.565.10:FF:000006">
    <property type="entry name" value="Sensor histidine kinase WalK"/>
    <property type="match status" value="1"/>
</dbReference>
<dbReference type="SUPFAM" id="SSF55874">
    <property type="entry name" value="ATPase domain of HSP90 chaperone/DNA topoisomerase II/histidine kinase"/>
    <property type="match status" value="1"/>
</dbReference>
<keyword evidence="6" id="KW-0902">Two-component regulatory system</keyword>
<keyword evidence="3 7" id="KW-0597">Phosphoprotein</keyword>
<dbReference type="InterPro" id="IPR001789">
    <property type="entry name" value="Sig_transdc_resp-reg_receiver"/>
</dbReference>
<dbReference type="PRINTS" id="PR00344">
    <property type="entry name" value="BCTRLSENSOR"/>
</dbReference>
<dbReference type="GO" id="GO:0009927">
    <property type="term" value="F:histidine phosphotransfer kinase activity"/>
    <property type="evidence" value="ECO:0007669"/>
    <property type="project" value="TreeGrafter"/>
</dbReference>
<evidence type="ECO:0000259" key="9">
    <source>
        <dbReference type="PROSITE" id="PS50109"/>
    </source>
</evidence>
<proteinExistence type="predicted"/>
<evidence type="ECO:0000256" key="4">
    <source>
        <dbReference type="ARBA" id="ARBA00022679"/>
    </source>
</evidence>
<dbReference type="PROSITE" id="PS50109">
    <property type="entry name" value="HIS_KIN"/>
    <property type="match status" value="1"/>
</dbReference>
<dbReference type="KEGG" id="tog:HNI00_11250"/>
<dbReference type="Pfam" id="PF00512">
    <property type="entry name" value="HisKA"/>
    <property type="match status" value="1"/>
</dbReference>
<dbReference type="CDD" id="cd00082">
    <property type="entry name" value="HisKA"/>
    <property type="match status" value="1"/>
</dbReference>
<dbReference type="PANTHER" id="PTHR43047">
    <property type="entry name" value="TWO-COMPONENT HISTIDINE PROTEIN KINASE"/>
    <property type="match status" value="1"/>
</dbReference>
<feature type="domain" description="Histidine kinase" evidence="9">
    <location>
        <begin position="179"/>
        <end position="391"/>
    </location>
</feature>
<dbReference type="SMART" id="SM00387">
    <property type="entry name" value="HATPase_c"/>
    <property type="match status" value="1"/>
</dbReference>
<sequence length="391" mass="43759">MRRESIDKHADWSGRSKVDSPANVSTDSLSKMGDILIIDDMPDNLRVLSAILTKQGYKVRKALSGQSAIASIQASLPSIILLDVRMPEMDGYAVCQILKDNPRTSRIPVIFISALSDVMDKVKAFDAGGVDYITKPFQEAEVIARVETQMRLQKLQHQLIQRNEELLHSNRELEQFAYAVSHDLQQPLQTMMGFAKLLMMKHETHLDKTSVEHLAGILESGRRSQQLIQGLLSYAQLGHQEHELDTTDCTVILDIVLENLETSIAEKNASITYENLPVVQANQVQLVQVFQNLIGNAIKFVPEGRSPQVLVTATQRETDWLFAIHDNGIGIEASHLKSIFEIFQRLHTAENYPGTGLGLAICRKIVELHRGRIWVESQPGVGSVFYFTLPA</sequence>
<dbReference type="Pfam" id="PF00072">
    <property type="entry name" value="Response_reg"/>
    <property type="match status" value="1"/>
</dbReference>
<protein>
    <recommendedName>
        <fullName evidence="2">histidine kinase</fullName>
        <ecNumber evidence="2">2.7.13.3</ecNumber>
    </recommendedName>
</protein>
<dbReference type="CDD" id="cd19920">
    <property type="entry name" value="REC_PA4781-like"/>
    <property type="match status" value="1"/>
</dbReference>
<evidence type="ECO:0000313" key="11">
    <source>
        <dbReference type="EMBL" id="WOB43663.1"/>
    </source>
</evidence>
<dbReference type="Gene3D" id="1.10.287.130">
    <property type="match status" value="1"/>
</dbReference>
<dbReference type="GO" id="GO:0000155">
    <property type="term" value="F:phosphorelay sensor kinase activity"/>
    <property type="evidence" value="ECO:0007669"/>
    <property type="project" value="InterPro"/>
</dbReference>
<dbReference type="GO" id="GO:0005886">
    <property type="term" value="C:plasma membrane"/>
    <property type="evidence" value="ECO:0007669"/>
    <property type="project" value="TreeGrafter"/>
</dbReference>
<gene>
    <name evidence="11" type="ORF">HNI00_11250</name>
</gene>
<evidence type="ECO:0000256" key="2">
    <source>
        <dbReference type="ARBA" id="ARBA00012438"/>
    </source>
</evidence>
<dbReference type="SMART" id="SM00448">
    <property type="entry name" value="REC"/>
    <property type="match status" value="1"/>
</dbReference>
<dbReference type="InterPro" id="IPR011006">
    <property type="entry name" value="CheY-like_superfamily"/>
</dbReference>
<evidence type="ECO:0000256" key="5">
    <source>
        <dbReference type="ARBA" id="ARBA00022777"/>
    </source>
</evidence>
<dbReference type="SMART" id="SM00388">
    <property type="entry name" value="HisKA"/>
    <property type="match status" value="1"/>
</dbReference>
<evidence type="ECO:0000259" key="10">
    <source>
        <dbReference type="PROSITE" id="PS50110"/>
    </source>
</evidence>
<feature type="region of interest" description="Disordered" evidence="8">
    <location>
        <begin position="1"/>
        <end position="25"/>
    </location>
</feature>
<dbReference type="EMBL" id="CP053540">
    <property type="protein sequence ID" value="WOB43663.1"/>
    <property type="molecule type" value="Genomic_DNA"/>
</dbReference>
<dbReference type="SUPFAM" id="SSF47384">
    <property type="entry name" value="Homodimeric domain of signal transducing histidine kinase"/>
    <property type="match status" value="1"/>
</dbReference>
<evidence type="ECO:0000256" key="1">
    <source>
        <dbReference type="ARBA" id="ARBA00000085"/>
    </source>
</evidence>
<feature type="modified residue" description="4-aspartylphosphate" evidence="7">
    <location>
        <position position="83"/>
    </location>
</feature>
<dbReference type="Pfam" id="PF02518">
    <property type="entry name" value="HATPase_c"/>
    <property type="match status" value="1"/>
</dbReference>
<dbReference type="InterPro" id="IPR004358">
    <property type="entry name" value="Sig_transdc_His_kin-like_C"/>
</dbReference>